<dbReference type="Proteomes" id="UP000000304">
    <property type="component" value="Unassembled WGS sequence"/>
</dbReference>
<reference evidence="2 3" key="1">
    <citation type="journal article" date="2007" name="Nature">
        <title>Evolution of genes and genomes on the Drosophila phylogeny.</title>
        <authorList>
            <consortium name="Drosophila 12 Genomes Consortium"/>
            <person name="Clark A.G."/>
            <person name="Eisen M.B."/>
            <person name="Smith D.R."/>
            <person name="Bergman C.M."/>
            <person name="Oliver B."/>
            <person name="Markow T.A."/>
            <person name="Kaufman T.C."/>
            <person name="Kellis M."/>
            <person name="Gelbart W."/>
            <person name="Iyer V.N."/>
            <person name="Pollard D.A."/>
            <person name="Sackton T.B."/>
            <person name="Larracuente A.M."/>
            <person name="Singh N.D."/>
            <person name="Abad J.P."/>
            <person name="Abt D.N."/>
            <person name="Adryan B."/>
            <person name="Aguade M."/>
            <person name="Akashi H."/>
            <person name="Anderson W.W."/>
            <person name="Aquadro C.F."/>
            <person name="Ardell D.H."/>
            <person name="Arguello R."/>
            <person name="Artieri C.G."/>
            <person name="Barbash D.A."/>
            <person name="Barker D."/>
            <person name="Barsanti P."/>
            <person name="Batterham P."/>
            <person name="Batzoglou S."/>
            <person name="Begun D."/>
            <person name="Bhutkar A."/>
            <person name="Blanco E."/>
            <person name="Bosak S.A."/>
            <person name="Bradley R.K."/>
            <person name="Brand A.D."/>
            <person name="Brent M.R."/>
            <person name="Brooks A.N."/>
            <person name="Brown R.H."/>
            <person name="Butlin R.K."/>
            <person name="Caggese C."/>
            <person name="Calvi B.R."/>
            <person name="Bernardo de Carvalho A."/>
            <person name="Caspi A."/>
            <person name="Castrezana S."/>
            <person name="Celniker S.E."/>
            <person name="Chang J.L."/>
            <person name="Chapple C."/>
            <person name="Chatterji S."/>
            <person name="Chinwalla A."/>
            <person name="Civetta A."/>
            <person name="Clifton S.W."/>
            <person name="Comeron J.M."/>
            <person name="Costello J.C."/>
            <person name="Coyne J.A."/>
            <person name="Daub J."/>
            <person name="David R.G."/>
            <person name="Delcher A.L."/>
            <person name="Delehaunty K."/>
            <person name="Do C.B."/>
            <person name="Ebling H."/>
            <person name="Edwards K."/>
            <person name="Eickbush T."/>
            <person name="Evans J.D."/>
            <person name="Filipski A."/>
            <person name="Findeiss S."/>
            <person name="Freyhult E."/>
            <person name="Fulton L."/>
            <person name="Fulton R."/>
            <person name="Garcia A.C."/>
            <person name="Gardiner A."/>
            <person name="Garfield D.A."/>
            <person name="Garvin B.E."/>
            <person name="Gibson G."/>
            <person name="Gilbert D."/>
            <person name="Gnerre S."/>
            <person name="Godfrey J."/>
            <person name="Good R."/>
            <person name="Gotea V."/>
            <person name="Gravely B."/>
            <person name="Greenberg A.J."/>
            <person name="Griffiths-Jones S."/>
            <person name="Gross S."/>
            <person name="Guigo R."/>
            <person name="Gustafson E.A."/>
            <person name="Haerty W."/>
            <person name="Hahn M.W."/>
            <person name="Halligan D.L."/>
            <person name="Halpern A.L."/>
            <person name="Halter G.M."/>
            <person name="Han M.V."/>
            <person name="Heger A."/>
            <person name="Hillier L."/>
            <person name="Hinrichs A.S."/>
            <person name="Holmes I."/>
            <person name="Hoskins R.A."/>
            <person name="Hubisz M.J."/>
            <person name="Hultmark D."/>
            <person name="Huntley M.A."/>
            <person name="Jaffe D.B."/>
            <person name="Jagadeeshan S."/>
            <person name="Jeck W.R."/>
            <person name="Johnson J."/>
            <person name="Jones C.D."/>
            <person name="Jordan W.C."/>
            <person name="Karpen G.H."/>
            <person name="Kataoka E."/>
            <person name="Keightley P.D."/>
            <person name="Kheradpour P."/>
            <person name="Kirkness E.F."/>
            <person name="Koerich L.B."/>
            <person name="Kristiansen K."/>
            <person name="Kudrna D."/>
            <person name="Kulathinal R.J."/>
            <person name="Kumar S."/>
            <person name="Kwok R."/>
            <person name="Lander E."/>
            <person name="Langley C.H."/>
            <person name="Lapoint R."/>
            <person name="Lazzaro B.P."/>
            <person name="Lee S.J."/>
            <person name="Levesque L."/>
            <person name="Li R."/>
            <person name="Lin C.F."/>
            <person name="Lin M.F."/>
            <person name="Lindblad-Toh K."/>
            <person name="Llopart A."/>
            <person name="Long M."/>
            <person name="Low L."/>
            <person name="Lozovsky E."/>
            <person name="Lu J."/>
            <person name="Luo M."/>
            <person name="Machado C.A."/>
            <person name="Makalowski W."/>
            <person name="Marzo M."/>
            <person name="Matsuda M."/>
            <person name="Matzkin L."/>
            <person name="McAllister B."/>
            <person name="McBride C.S."/>
            <person name="McKernan B."/>
            <person name="McKernan K."/>
            <person name="Mendez-Lago M."/>
            <person name="Minx P."/>
            <person name="Mollenhauer M.U."/>
            <person name="Montooth K."/>
            <person name="Mount S.M."/>
            <person name="Mu X."/>
            <person name="Myers E."/>
            <person name="Negre B."/>
            <person name="Newfeld S."/>
            <person name="Nielsen R."/>
            <person name="Noor M.A."/>
            <person name="O'Grady P."/>
            <person name="Pachter L."/>
            <person name="Papaceit M."/>
            <person name="Parisi M.J."/>
            <person name="Parisi M."/>
            <person name="Parts L."/>
            <person name="Pedersen J.S."/>
            <person name="Pesole G."/>
            <person name="Phillippy A.M."/>
            <person name="Ponting C.P."/>
            <person name="Pop M."/>
            <person name="Porcelli D."/>
            <person name="Powell J.R."/>
            <person name="Prohaska S."/>
            <person name="Pruitt K."/>
            <person name="Puig M."/>
            <person name="Quesneville H."/>
            <person name="Ram K.R."/>
            <person name="Rand D."/>
            <person name="Rasmussen M.D."/>
            <person name="Reed L.K."/>
            <person name="Reenan R."/>
            <person name="Reily A."/>
            <person name="Remington K.A."/>
            <person name="Rieger T.T."/>
            <person name="Ritchie M.G."/>
            <person name="Robin C."/>
            <person name="Rogers Y.H."/>
            <person name="Rohde C."/>
            <person name="Rozas J."/>
            <person name="Rubenfield M.J."/>
            <person name="Ruiz A."/>
            <person name="Russo S."/>
            <person name="Salzberg S.L."/>
            <person name="Sanchez-Gracia A."/>
            <person name="Saranga D.J."/>
            <person name="Sato H."/>
            <person name="Schaeffer S.W."/>
            <person name="Schatz M.C."/>
            <person name="Schlenke T."/>
            <person name="Schwartz R."/>
            <person name="Segarra C."/>
            <person name="Singh R.S."/>
            <person name="Sirot L."/>
            <person name="Sirota M."/>
            <person name="Sisneros N.B."/>
            <person name="Smith C.D."/>
            <person name="Smith T.F."/>
            <person name="Spieth J."/>
            <person name="Stage D.E."/>
            <person name="Stark A."/>
            <person name="Stephan W."/>
            <person name="Strausberg R.L."/>
            <person name="Strempel S."/>
            <person name="Sturgill D."/>
            <person name="Sutton G."/>
            <person name="Sutton G.G."/>
            <person name="Tao W."/>
            <person name="Teichmann S."/>
            <person name="Tobari Y.N."/>
            <person name="Tomimura Y."/>
            <person name="Tsolas J.M."/>
            <person name="Valente V.L."/>
            <person name="Venter E."/>
            <person name="Venter J.C."/>
            <person name="Vicario S."/>
            <person name="Vieira F.G."/>
            <person name="Vilella A.J."/>
            <person name="Villasante A."/>
            <person name="Walenz B."/>
            <person name="Wang J."/>
            <person name="Wasserman M."/>
            <person name="Watts T."/>
            <person name="Wilson D."/>
            <person name="Wilson R.K."/>
            <person name="Wing R.A."/>
            <person name="Wolfner M.F."/>
            <person name="Wong A."/>
            <person name="Wong G.K."/>
            <person name="Wu C.I."/>
            <person name="Wu G."/>
            <person name="Yamamoto D."/>
            <person name="Yang H.P."/>
            <person name="Yang S.P."/>
            <person name="Yorke J.A."/>
            <person name="Yoshida K."/>
            <person name="Zdobnov E."/>
            <person name="Zhang P."/>
            <person name="Zhang Y."/>
            <person name="Zimin A.V."/>
            <person name="Baldwin J."/>
            <person name="Abdouelleil A."/>
            <person name="Abdulkadir J."/>
            <person name="Abebe A."/>
            <person name="Abera B."/>
            <person name="Abreu J."/>
            <person name="Acer S.C."/>
            <person name="Aftuck L."/>
            <person name="Alexander A."/>
            <person name="An P."/>
            <person name="Anderson E."/>
            <person name="Anderson S."/>
            <person name="Arachi H."/>
            <person name="Azer M."/>
            <person name="Bachantsang P."/>
            <person name="Barry A."/>
            <person name="Bayul T."/>
            <person name="Berlin A."/>
            <person name="Bessette D."/>
            <person name="Bloom T."/>
            <person name="Blye J."/>
            <person name="Boguslavskiy L."/>
            <person name="Bonnet C."/>
            <person name="Boukhgalter B."/>
            <person name="Bourzgui I."/>
            <person name="Brown A."/>
            <person name="Cahill P."/>
            <person name="Channer S."/>
            <person name="Cheshatsang Y."/>
            <person name="Chuda L."/>
            <person name="Citroen M."/>
            <person name="Collymore A."/>
            <person name="Cooke P."/>
            <person name="Costello M."/>
            <person name="D'Aco K."/>
            <person name="Daza R."/>
            <person name="De Haan G."/>
            <person name="DeGray S."/>
            <person name="DeMaso C."/>
            <person name="Dhargay N."/>
            <person name="Dooley K."/>
            <person name="Dooley E."/>
            <person name="Doricent M."/>
            <person name="Dorje P."/>
            <person name="Dorjee K."/>
            <person name="Dupes A."/>
            <person name="Elong R."/>
            <person name="Falk J."/>
            <person name="Farina A."/>
            <person name="Faro S."/>
            <person name="Ferguson D."/>
            <person name="Fisher S."/>
            <person name="Foley C.D."/>
            <person name="Franke A."/>
            <person name="Friedrich D."/>
            <person name="Gadbois L."/>
            <person name="Gearin G."/>
            <person name="Gearin C.R."/>
            <person name="Giannoukos G."/>
            <person name="Goode T."/>
            <person name="Graham J."/>
            <person name="Grandbois E."/>
            <person name="Grewal S."/>
            <person name="Gyaltsen K."/>
            <person name="Hafez N."/>
            <person name="Hagos B."/>
            <person name="Hall J."/>
            <person name="Henson C."/>
            <person name="Hollinger A."/>
            <person name="Honan T."/>
            <person name="Huard M.D."/>
            <person name="Hughes L."/>
            <person name="Hurhula B."/>
            <person name="Husby M.E."/>
            <person name="Kamat A."/>
            <person name="Kanga B."/>
            <person name="Kashin S."/>
            <person name="Khazanovich D."/>
            <person name="Kisner P."/>
            <person name="Lance K."/>
            <person name="Lara M."/>
            <person name="Lee W."/>
            <person name="Lennon N."/>
            <person name="Letendre F."/>
            <person name="LeVine R."/>
            <person name="Lipovsky A."/>
            <person name="Liu X."/>
            <person name="Liu J."/>
            <person name="Liu S."/>
            <person name="Lokyitsang T."/>
            <person name="Lokyitsang Y."/>
            <person name="Lubonja R."/>
            <person name="Lui A."/>
            <person name="MacDonald P."/>
            <person name="Magnisalis V."/>
            <person name="Maru K."/>
            <person name="Matthews C."/>
            <person name="McCusker W."/>
            <person name="McDonough S."/>
            <person name="Mehta T."/>
            <person name="Meldrim J."/>
            <person name="Meneus L."/>
            <person name="Mihai O."/>
            <person name="Mihalev A."/>
            <person name="Mihova T."/>
            <person name="Mittelman R."/>
            <person name="Mlenga V."/>
            <person name="Montmayeur A."/>
            <person name="Mulrain L."/>
            <person name="Navidi A."/>
            <person name="Naylor J."/>
            <person name="Negash T."/>
            <person name="Nguyen T."/>
            <person name="Nguyen N."/>
            <person name="Nicol R."/>
            <person name="Norbu C."/>
            <person name="Norbu N."/>
            <person name="Novod N."/>
            <person name="O'Neill B."/>
            <person name="Osman S."/>
            <person name="Markiewicz E."/>
            <person name="Oyono O.L."/>
            <person name="Patti C."/>
            <person name="Phunkhang P."/>
            <person name="Pierre F."/>
            <person name="Priest M."/>
            <person name="Raghuraman S."/>
            <person name="Rege F."/>
            <person name="Reyes R."/>
            <person name="Rise C."/>
            <person name="Rogov P."/>
            <person name="Ross K."/>
            <person name="Ryan E."/>
            <person name="Settipalli S."/>
            <person name="Shea T."/>
            <person name="Sherpa N."/>
            <person name="Shi L."/>
            <person name="Shih D."/>
            <person name="Sparrow T."/>
            <person name="Spaulding J."/>
            <person name="Stalker J."/>
            <person name="Stange-Thomann N."/>
            <person name="Stavropoulos S."/>
            <person name="Stone C."/>
            <person name="Strader C."/>
            <person name="Tesfaye S."/>
            <person name="Thomson T."/>
            <person name="Thoulutsang Y."/>
            <person name="Thoulutsang D."/>
            <person name="Topham K."/>
            <person name="Topping I."/>
            <person name="Tsamla T."/>
            <person name="Vassiliev H."/>
            <person name="Vo A."/>
            <person name="Wangchuk T."/>
            <person name="Wangdi T."/>
            <person name="Weiand M."/>
            <person name="Wilkinson J."/>
            <person name="Wilson A."/>
            <person name="Yadav S."/>
            <person name="Young G."/>
            <person name="Yu Q."/>
            <person name="Zembek L."/>
            <person name="Zhong D."/>
            <person name="Zimmer A."/>
            <person name="Zwirko Z."/>
            <person name="Jaffe D.B."/>
            <person name="Alvarez P."/>
            <person name="Brockman W."/>
            <person name="Butler J."/>
            <person name="Chin C."/>
            <person name="Gnerre S."/>
            <person name="Grabherr M."/>
            <person name="Kleber M."/>
            <person name="Mauceli E."/>
            <person name="MacCallum I."/>
        </authorList>
    </citation>
    <scope>NUCLEOTIDE SEQUENCE [LARGE SCALE GENOMIC DNA]</scope>
    <source>
        <strain evidence="3">white501</strain>
    </source>
</reference>
<dbReference type="HOGENOM" id="CLU_1284507_0_0_1"/>
<feature type="region of interest" description="Disordered" evidence="1">
    <location>
        <begin position="189"/>
        <end position="215"/>
    </location>
</feature>
<gene>
    <name evidence="2" type="primary">Dsim\GD11955</name>
    <name evidence="2" type="ORF">Dsim_GD11955</name>
</gene>
<protein>
    <submittedName>
        <fullName evidence="2">GD11955</fullName>
    </submittedName>
</protein>
<evidence type="ECO:0000313" key="3">
    <source>
        <dbReference type="Proteomes" id="UP000000304"/>
    </source>
</evidence>
<sequence>MEVFTVDELREECIEVEQSSGRRERASYGQQRRMWVNVVKVHDEHGEQQVLEKRSAPDPLFLLSLWTTGHSVTEEPRMRGKRPAGQFESGRDSPRHECCEVIVEKELKHQMSGMRLVSGKVQEARDRFKIRKYKRRKVVVAVTRIKCGDPKSFADVTILDGLAPTVVGGIVPKLVKEAVEVHVRQMEHYADQEEMDEAKEEPESWNLSAGEREAL</sequence>
<dbReference type="AlphaFoldDB" id="B4NTK8"/>
<accession>B4NTK8</accession>
<keyword evidence="3" id="KW-1185">Reference proteome</keyword>
<feature type="region of interest" description="Disordered" evidence="1">
    <location>
        <begin position="74"/>
        <end position="93"/>
    </location>
</feature>
<evidence type="ECO:0000256" key="1">
    <source>
        <dbReference type="SAM" id="MobiDB-lite"/>
    </source>
</evidence>
<dbReference type="EMBL" id="CH983193">
    <property type="protein sequence ID" value="EDX15666.1"/>
    <property type="molecule type" value="Genomic_DNA"/>
</dbReference>
<name>B4NTK8_DROSI</name>
<organism evidence="2 3">
    <name type="scientific">Drosophila simulans</name>
    <name type="common">Fruit fly</name>
    <dbReference type="NCBI Taxonomy" id="7240"/>
    <lineage>
        <taxon>Eukaryota</taxon>
        <taxon>Metazoa</taxon>
        <taxon>Ecdysozoa</taxon>
        <taxon>Arthropoda</taxon>
        <taxon>Hexapoda</taxon>
        <taxon>Insecta</taxon>
        <taxon>Pterygota</taxon>
        <taxon>Neoptera</taxon>
        <taxon>Endopterygota</taxon>
        <taxon>Diptera</taxon>
        <taxon>Brachycera</taxon>
        <taxon>Muscomorpha</taxon>
        <taxon>Ephydroidea</taxon>
        <taxon>Drosophilidae</taxon>
        <taxon>Drosophila</taxon>
        <taxon>Sophophora</taxon>
    </lineage>
</organism>
<evidence type="ECO:0000313" key="2">
    <source>
        <dbReference type="EMBL" id="EDX15666.1"/>
    </source>
</evidence>
<proteinExistence type="predicted"/>